<feature type="domain" description="DUF1707" evidence="2">
    <location>
        <begin position="18"/>
        <end position="68"/>
    </location>
</feature>
<dbReference type="Pfam" id="PF08044">
    <property type="entry name" value="DUF1707"/>
    <property type="match status" value="1"/>
</dbReference>
<evidence type="ECO:0000259" key="2">
    <source>
        <dbReference type="Pfam" id="PF08044"/>
    </source>
</evidence>
<dbReference type="PANTHER" id="PTHR40763">
    <property type="entry name" value="MEMBRANE PROTEIN-RELATED"/>
    <property type="match status" value="1"/>
</dbReference>
<accession>A0A7T4DK91</accession>
<reference evidence="3 4" key="1">
    <citation type="submission" date="2020-12" db="EMBL/GenBank/DDBJ databases">
        <title>FDA dAtabase for Regulatory Grade micrObial Sequences (FDA-ARGOS): Supporting development and validation of Infectious Disease Dx tests.</title>
        <authorList>
            <person name="Sproer C."/>
            <person name="Gronow S."/>
            <person name="Severitt S."/>
            <person name="Schroder I."/>
            <person name="Tallon L."/>
            <person name="Sadzewicz L."/>
            <person name="Zhao X."/>
            <person name="Boylan J."/>
            <person name="Ott S."/>
            <person name="Bowen H."/>
            <person name="Vavikolanu K."/>
            <person name="Mehta A."/>
            <person name="Aluvathingal J."/>
            <person name="Nadendla S."/>
            <person name="Lowell S."/>
            <person name="Myers T."/>
            <person name="Yan Y."/>
            <person name="Sichtig H."/>
        </authorList>
    </citation>
    <scope>NUCLEOTIDE SEQUENCE [LARGE SCALE GENOMIC DNA]</scope>
    <source>
        <strain evidence="3 4">FDAARGOS_990</strain>
    </source>
</reference>
<dbReference type="PANTHER" id="PTHR40763:SF5">
    <property type="entry name" value="MEMBRANE PROTEIN"/>
    <property type="match status" value="1"/>
</dbReference>
<dbReference type="RefSeq" id="WP_198500653.1">
    <property type="nucleotide sequence ID" value="NZ_CP065989.1"/>
</dbReference>
<name>A0A7T4DK91_9MICO</name>
<sequence length="229" mass="25699">MTDAVSPPEDSDPARTFRIGHKERDEAIEMLREAAGDGRITVEELDERMELVQRAKFPIDLDEVLSDLTTQLPSERYRPRTEVARRTPPSAPARRLPPHQQTRGWDPSDPLVVKATWESEHRRGRWQVPPYIRAEPSMSNIELNFLEADTTLATIDIEVVAGMGSLIVVVPEDWAVNVEDLSKSWGSVKTLVDAVPTGRAPTIVVGGSIGMGSFRARYANFFDRRRLAK</sequence>
<evidence type="ECO:0000313" key="4">
    <source>
        <dbReference type="Proteomes" id="UP000595374"/>
    </source>
</evidence>
<feature type="compositionally biased region" description="Basic and acidic residues" evidence="1">
    <location>
        <begin position="75"/>
        <end position="85"/>
    </location>
</feature>
<dbReference type="AlphaFoldDB" id="A0A7T4DK91"/>
<gene>
    <name evidence="3" type="ORF">I6H47_07280</name>
</gene>
<dbReference type="Proteomes" id="UP000595374">
    <property type="component" value="Chromosome"/>
</dbReference>
<organism evidence="3 4">
    <name type="scientific">Brevibacterium casei</name>
    <dbReference type="NCBI Taxonomy" id="33889"/>
    <lineage>
        <taxon>Bacteria</taxon>
        <taxon>Bacillati</taxon>
        <taxon>Actinomycetota</taxon>
        <taxon>Actinomycetes</taxon>
        <taxon>Micrococcales</taxon>
        <taxon>Brevibacteriaceae</taxon>
        <taxon>Brevibacterium</taxon>
    </lineage>
</organism>
<proteinExistence type="predicted"/>
<dbReference type="InterPro" id="IPR012551">
    <property type="entry name" value="DUF1707_SHOCT-like"/>
</dbReference>
<evidence type="ECO:0000256" key="1">
    <source>
        <dbReference type="SAM" id="MobiDB-lite"/>
    </source>
</evidence>
<evidence type="ECO:0000313" key="3">
    <source>
        <dbReference type="EMBL" id="QQB15713.1"/>
    </source>
</evidence>
<feature type="region of interest" description="Disordered" evidence="1">
    <location>
        <begin position="72"/>
        <end position="109"/>
    </location>
</feature>
<dbReference type="EMBL" id="CP065989">
    <property type="protein sequence ID" value="QQB15713.1"/>
    <property type="molecule type" value="Genomic_DNA"/>
</dbReference>
<protein>
    <submittedName>
        <fullName evidence="3">DUF1707 domain-containing protein</fullName>
    </submittedName>
</protein>